<dbReference type="SUPFAM" id="SSF54593">
    <property type="entry name" value="Glyoxalase/Bleomycin resistance protein/Dihydroxybiphenyl dioxygenase"/>
    <property type="match status" value="1"/>
</dbReference>
<dbReference type="OrthoDB" id="9798201at2"/>
<feature type="domain" description="VOC" evidence="1">
    <location>
        <begin position="3"/>
        <end position="126"/>
    </location>
</feature>
<organism evidence="2 3">
    <name type="scientific">Actinopolymorpha singaporensis</name>
    <dbReference type="NCBI Taxonomy" id="117157"/>
    <lineage>
        <taxon>Bacteria</taxon>
        <taxon>Bacillati</taxon>
        <taxon>Actinomycetota</taxon>
        <taxon>Actinomycetes</taxon>
        <taxon>Propionibacteriales</taxon>
        <taxon>Actinopolymorphaceae</taxon>
        <taxon>Actinopolymorpha</taxon>
    </lineage>
</organism>
<protein>
    <submittedName>
        <fullName evidence="2">Uncharacterized conserved protein PhnB, glyoxalase superfamily</fullName>
    </submittedName>
</protein>
<dbReference type="Proteomes" id="UP000198983">
    <property type="component" value="Chromosome I"/>
</dbReference>
<gene>
    <name evidence="2" type="ORF">SAMN04489717_0052</name>
</gene>
<dbReference type="InterPro" id="IPR029068">
    <property type="entry name" value="Glyas_Bleomycin-R_OHBP_Dase"/>
</dbReference>
<dbReference type="RefSeq" id="WP_092649438.1">
    <property type="nucleotide sequence ID" value="NZ_LT629732.1"/>
</dbReference>
<dbReference type="PANTHER" id="PTHR36503">
    <property type="entry name" value="BLR2520 PROTEIN"/>
    <property type="match status" value="1"/>
</dbReference>
<name>A0A1H1L2K7_9ACTN</name>
<dbReference type="Pfam" id="PF00903">
    <property type="entry name" value="Glyoxalase"/>
    <property type="match status" value="1"/>
</dbReference>
<proteinExistence type="predicted"/>
<keyword evidence="3" id="KW-1185">Reference proteome</keyword>
<evidence type="ECO:0000313" key="2">
    <source>
        <dbReference type="EMBL" id="SDR68550.1"/>
    </source>
</evidence>
<dbReference type="InterPro" id="IPR037523">
    <property type="entry name" value="VOC_core"/>
</dbReference>
<dbReference type="InterPro" id="IPR004360">
    <property type="entry name" value="Glyas_Fos-R_dOase_dom"/>
</dbReference>
<dbReference type="PROSITE" id="PS51819">
    <property type="entry name" value="VOC"/>
    <property type="match status" value="1"/>
</dbReference>
<dbReference type="EMBL" id="LT629732">
    <property type="protein sequence ID" value="SDR68550.1"/>
    <property type="molecule type" value="Genomic_DNA"/>
</dbReference>
<dbReference type="Gene3D" id="3.10.180.10">
    <property type="entry name" value="2,3-Dihydroxybiphenyl 1,2-Dioxygenase, domain 1"/>
    <property type="match status" value="1"/>
</dbReference>
<sequence>MNRVAFTGQSIFCADVEKSARFYEQVLGFLRQSVDDGDISLAVSVGGSAAAGEATATTTVKILLHHSDDPRSVDVGTFETDDVDALVDQVRAAGCEISIEPADAPWGVREAGFRDPDGNALYVTGPLR</sequence>
<reference evidence="2 3" key="1">
    <citation type="submission" date="2016-10" db="EMBL/GenBank/DDBJ databases">
        <authorList>
            <person name="de Groot N.N."/>
        </authorList>
    </citation>
    <scope>NUCLEOTIDE SEQUENCE [LARGE SCALE GENOMIC DNA]</scope>
    <source>
        <strain evidence="2 3">DSM 22024</strain>
    </source>
</reference>
<evidence type="ECO:0000313" key="3">
    <source>
        <dbReference type="Proteomes" id="UP000198983"/>
    </source>
</evidence>
<dbReference type="PANTHER" id="PTHR36503:SF3">
    <property type="entry name" value="BLR0126 PROTEIN"/>
    <property type="match status" value="1"/>
</dbReference>
<dbReference type="STRING" id="117157.SAMN04489717_0052"/>
<evidence type="ECO:0000259" key="1">
    <source>
        <dbReference type="PROSITE" id="PS51819"/>
    </source>
</evidence>
<dbReference type="AlphaFoldDB" id="A0A1H1L2K7"/>
<accession>A0A1H1L2K7</accession>